<protein>
    <submittedName>
        <fullName evidence="8">MFS transporter</fullName>
    </submittedName>
</protein>
<evidence type="ECO:0000256" key="4">
    <source>
        <dbReference type="ARBA" id="ARBA00022692"/>
    </source>
</evidence>
<dbReference type="GO" id="GO:0022857">
    <property type="term" value="F:transmembrane transporter activity"/>
    <property type="evidence" value="ECO:0007669"/>
    <property type="project" value="InterPro"/>
</dbReference>
<keyword evidence="3" id="KW-1003">Cell membrane</keyword>
<organism evidence="8 9">
    <name type="scientific">Oceanirhabdus seepicola</name>
    <dbReference type="NCBI Taxonomy" id="2828781"/>
    <lineage>
        <taxon>Bacteria</taxon>
        <taxon>Bacillati</taxon>
        <taxon>Bacillota</taxon>
        <taxon>Clostridia</taxon>
        <taxon>Eubacteriales</taxon>
        <taxon>Clostridiaceae</taxon>
        <taxon>Oceanirhabdus</taxon>
    </lineage>
</organism>
<dbReference type="GO" id="GO:0005886">
    <property type="term" value="C:plasma membrane"/>
    <property type="evidence" value="ECO:0007669"/>
    <property type="project" value="UniProtKB-SubCell"/>
</dbReference>
<feature type="transmembrane region" description="Helical" evidence="7">
    <location>
        <begin position="338"/>
        <end position="357"/>
    </location>
</feature>
<keyword evidence="9" id="KW-1185">Reference proteome</keyword>
<feature type="transmembrane region" description="Helical" evidence="7">
    <location>
        <begin position="160"/>
        <end position="177"/>
    </location>
</feature>
<dbReference type="SUPFAM" id="SSF103473">
    <property type="entry name" value="MFS general substrate transporter"/>
    <property type="match status" value="1"/>
</dbReference>
<dbReference type="EMBL" id="JAGSOJ010000004">
    <property type="protein sequence ID" value="MCM1991482.1"/>
    <property type="molecule type" value="Genomic_DNA"/>
</dbReference>
<evidence type="ECO:0000256" key="7">
    <source>
        <dbReference type="SAM" id="Phobius"/>
    </source>
</evidence>
<keyword evidence="4 7" id="KW-0812">Transmembrane</keyword>
<evidence type="ECO:0000256" key="5">
    <source>
        <dbReference type="ARBA" id="ARBA00022989"/>
    </source>
</evidence>
<feature type="transmembrane region" description="Helical" evidence="7">
    <location>
        <begin position="60"/>
        <end position="80"/>
    </location>
</feature>
<dbReference type="InterPro" id="IPR011701">
    <property type="entry name" value="MFS"/>
</dbReference>
<dbReference type="CDD" id="cd06173">
    <property type="entry name" value="MFS_MefA_like"/>
    <property type="match status" value="1"/>
</dbReference>
<keyword evidence="6 7" id="KW-0472">Membrane</keyword>
<evidence type="ECO:0000313" key="9">
    <source>
        <dbReference type="Proteomes" id="UP001056429"/>
    </source>
</evidence>
<dbReference type="PANTHER" id="PTHR43266">
    <property type="entry name" value="MACROLIDE-EFFLUX PROTEIN"/>
    <property type="match status" value="1"/>
</dbReference>
<dbReference type="Proteomes" id="UP001056429">
    <property type="component" value="Unassembled WGS sequence"/>
</dbReference>
<feature type="transmembrane region" description="Helical" evidence="7">
    <location>
        <begin position="183"/>
        <end position="200"/>
    </location>
</feature>
<proteinExistence type="predicted"/>
<dbReference type="AlphaFoldDB" id="A0A9J6P3X9"/>
<evidence type="ECO:0000256" key="6">
    <source>
        <dbReference type="ARBA" id="ARBA00023136"/>
    </source>
</evidence>
<name>A0A9J6P3X9_9CLOT</name>
<evidence type="ECO:0000313" key="8">
    <source>
        <dbReference type="EMBL" id="MCM1991482.1"/>
    </source>
</evidence>
<evidence type="ECO:0000256" key="3">
    <source>
        <dbReference type="ARBA" id="ARBA00022475"/>
    </source>
</evidence>
<comment type="subcellular location">
    <subcellularLocation>
        <location evidence="1">Cell membrane</location>
        <topology evidence="1">Multi-pass membrane protein</topology>
    </subcellularLocation>
</comment>
<feature type="transmembrane region" description="Helical" evidence="7">
    <location>
        <begin position="431"/>
        <end position="451"/>
    </location>
</feature>
<feature type="transmembrane region" description="Helical" evidence="7">
    <location>
        <begin position="21"/>
        <end position="40"/>
    </location>
</feature>
<comment type="caution">
    <text evidence="8">The sequence shown here is derived from an EMBL/GenBank/DDBJ whole genome shotgun (WGS) entry which is preliminary data.</text>
</comment>
<accession>A0A9J6P3X9</accession>
<dbReference type="RefSeq" id="WP_250860602.1">
    <property type="nucleotide sequence ID" value="NZ_JAGSOJ010000004.1"/>
</dbReference>
<feature type="transmembrane region" description="Helical" evidence="7">
    <location>
        <begin position="306"/>
        <end position="326"/>
    </location>
</feature>
<evidence type="ECO:0000256" key="1">
    <source>
        <dbReference type="ARBA" id="ARBA00004651"/>
    </source>
</evidence>
<dbReference type="Pfam" id="PF07690">
    <property type="entry name" value="MFS_1"/>
    <property type="match status" value="1"/>
</dbReference>
<feature type="transmembrane region" description="Helical" evidence="7">
    <location>
        <begin position="273"/>
        <end position="294"/>
    </location>
</feature>
<dbReference type="InterPro" id="IPR036259">
    <property type="entry name" value="MFS_trans_sf"/>
</dbReference>
<keyword evidence="2" id="KW-0813">Transport</keyword>
<dbReference type="PANTHER" id="PTHR43266:SF9">
    <property type="entry name" value="PERMEASE, MAJOR FACILITATOR SUPERFAMILY-RELATED"/>
    <property type="match status" value="1"/>
</dbReference>
<keyword evidence="5 7" id="KW-1133">Transmembrane helix</keyword>
<sequence>MEANVLRNNSIDKKLNNVVNINIVIMLMGRLVSLFGSNIYSFAMSMYILSKTGSSMSFSINLVLVILPQVLFAPISGVIADKVDKKKMIVSMDILSGIVILILFGVSMINGLQISYIYTATFLLAICTVFFDTPMTAAIPSLINKEKLTKINSWNEAVSSITRISGPFIGGIVFALIDIRLFLLVNGVSFILSGISEIFLNFNVEEMINEECFNEDSINEEVHQENSFNEVDESKGNNKQEEKKSVKSTLIEYWVNFLEGIKYLKREKWLGTFMTYIIAINFLCGMGIGVPGNYIMMNVIGFDPKVIGIINMAFPAAALVTAMIISLLPEAKSVYRKLIFGLCVTSVCVISMGVLIIPEFLQLSMTGYFIIFITIYSAASIATTTFNIPINVTLQKMIPADKRGRIFGVIGMLATVAMPVAFLLSGIMMEYLPVFITPITAGTIMFILTVSMSRKKEIKKM</sequence>
<dbReference type="Gene3D" id="1.20.1250.20">
    <property type="entry name" value="MFS general substrate transporter like domains"/>
    <property type="match status" value="1"/>
</dbReference>
<feature type="transmembrane region" description="Helical" evidence="7">
    <location>
        <begin position="406"/>
        <end position="425"/>
    </location>
</feature>
<reference evidence="8" key="2">
    <citation type="submission" date="2021-04" db="EMBL/GenBank/DDBJ databases">
        <authorList>
            <person name="Dong X."/>
        </authorList>
    </citation>
    <scope>NUCLEOTIDE SEQUENCE</scope>
    <source>
        <strain evidence="8">ZWT</strain>
    </source>
</reference>
<feature type="transmembrane region" description="Helical" evidence="7">
    <location>
        <begin position="369"/>
        <end position="394"/>
    </location>
</feature>
<evidence type="ECO:0000256" key="2">
    <source>
        <dbReference type="ARBA" id="ARBA00022448"/>
    </source>
</evidence>
<feature type="transmembrane region" description="Helical" evidence="7">
    <location>
        <begin position="116"/>
        <end position="139"/>
    </location>
</feature>
<feature type="transmembrane region" description="Helical" evidence="7">
    <location>
        <begin position="92"/>
        <end position="110"/>
    </location>
</feature>
<reference evidence="8" key="1">
    <citation type="journal article" date="2021" name="mSystems">
        <title>Bacteria and Archaea Synergistically Convert Glycine Betaine to Biogenic Methane in the Formosa Cold Seep of the South China Sea.</title>
        <authorList>
            <person name="Li L."/>
            <person name="Zhang W."/>
            <person name="Zhang S."/>
            <person name="Song L."/>
            <person name="Sun Q."/>
            <person name="Zhang H."/>
            <person name="Xiang H."/>
            <person name="Dong X."/>
        </authorList>
    </citation>
    <scope>NUCLEOTIDE SEQUENCE</scope>
    <source>
        <strain evidence="8">ZWT</strain>
    </source>
</reference>
<gene>
    <name evidence="8" type="ORF">KDK92_17240</name>
</gene>